<evidence type="ECO:0000256" key="1">
    <source>
        <dbReference type="ARBA" id="ARBA00022833"/>
    </source>
</evidence>
<dbReference type="RefSeq" id="WP_125943236.1">
    <property type="nucleotide sequence ID" value="NZ_PXZH01000002.1"/>
</dbReference>
<protein>
    <recommendedName>
        <fullName evidence="2">Metallo-beta-lactamase domain-containing protein</fullName>
    </recommendedName>
</protein>
<dbReference type="SUPFAM" id="SSF56281">
    <property type="entry name" value="Metallo-hydrolase/oxidoreductase"/>
    <property type="match status" value="1"/>
</dbReference>
<dbReference type="SMART" id="SM00849">
    <property type="entry name" value="Lactamase_B"/>
    <property type="match status" value="1"/>
</dbReference>
<dbReference type="Pfam" id="PF00753">
    <property type="entry name" value="Lactamase_B"/>
    <property type="match status" value="1"/>
</dbReference>
<organism evidence="3 4">
    <name type="scientific">Vagococcus humatus</name>
    <dbReference type="NCBI Taxonomy" id="1889241"/>
    <lineage>
        <taxon>Bacteria</taxon>
        <taxon>Bacillati</taxon>
        <taxon>Bacillota</taxon>
        <taxon>Bacilli</taxon>
        <taxon>Lactobacillales</taxon>
        <taxon>Enterococcaceae</taxon>
        <taxon>Vagococcus</taxon>
    </lineage>
</organism>
<proteinExistence type="predicted"/>
<evidence type="ECO:0000313" key="4">
    <source>
        <dbReference type="Proteomes" id="UP000277864"/>
    </source>
</evidence>
<feature type="domain" description="Metallo-beta-lactamase" evidence="2">
    <location>
        <begin position="18"/>
        <end position="211"/>
    </location>
</feature>
<dbReference type="EMBL" id="PXZH01000002">
    <property type="protein sequence ID" value="RST89302.1"/>
    <property type="molecule type" value="Genomic_DNA"/>
</dbReference>
<accession>A0A429Z6H0</accession>
<dbReference type="PANTHER" id="PTHR46018">
    <property type="entry name" value="ZINC PHOSPHODIESTERASE ELAC PROTEIN 1"/>
    <property type="match status" value="1"/>
</dbReference>
<dbReference type="InterPro" id="IPR036866">
    <property type="entry name" value="RibonucZ/Hydroxyglut_hydro"/>
</dbReference>
<name>A0A429Z6H0_9ENTE</name>
<evidence type="ECO:0000313" key="3">
    <source>
        <dbReference type="EMBL" id="RST89302.1"/>
    </source>
</evidence>
<dbReference type="Proteomes" id="UP000277864">
    <property type="component" value="Unassembled WGS sequence"/>
</dbReference>
<sequence>MKLTVLGYLGGYPYKGQGTSSYLLESDGFSLLIDAGSSTLNILQKHIDPLRLDSVILSHYHEDHVADLGVLQYYRQLRGKDKSIPILPIYGHTEDLVGYRRLTLEGVSISMPYEEQQVLDVGPFSIQFLRTVHPVPCFAMRIKEKQTGKNLVYTGDSGYLGELIPFAFQTDVLLADTYLFAGKEKHPAHLTAKETGEIARLAQVKQVVLSHLPQDGDLQVLKKQTEKEVTNIPVRLASESMIVEW</sequence>
<dbReference type="AlphaFoldDB" id="A0A429Z6H0"/>
<dbReference type="PANTHER" id="PTHR46018:SF4">
    <property type="entry name" value="METALLO-HYDROLASE YHFI-RELATED"/>
    <property type="match status" value="1"/>
</dbReference>
<keyword evidence="1" id="KW-0862">Zinc</keyword>
<dbReference type="OrthoDB" id="9794898at2"/>
<comment type="caution">
    <text evidence="3">The sequence shown here is derived from an EMBL/GenBank/DDBJ whole genome shotgun (WGS) entry which is preliminary data.</text>
</comment>
<dbReference type="CDD" id="cd07716">
    <property type="entry name" value="RNaseZ_short-form-like_MBL-fold"/>
    <property type="match status" value="1"/>
</dbReference>
<dbReference type="GO" id="GO:0042781">
    <property type="term" value="F:3'-tRNA processing endoribonuclease activity"/>
    <property type="evidence" value="ECO:0007669"/>
    <property type="project" value="TreeGrafter"/>
</dbReference>
<evidence type="ECO:0000259" key="2">
    <source>
        <dbReference type="SMART" id="SM00849"/>
    </source>
</evidence>
<keyword evidence="4" id="KW-1185">Reference proteome</keyword>
<dbReference type="InterPro" id="IPR001279">
    <property type="entry name" value="Metallo-B-lactamas"/>
</dbReference>
<gene>
    <name evidence="3" type="ORF">C7P63_05885</name>
</gene>
<reference evidence="3 4" key="1">
    <citation type="submission" date="2018-03" db="EMBL/GenBank/DDBJ databases">
        <authorList>
            <person name="Gulvik C.A."/>
        </authorList>
    </citation>
    <scope>NUCLEOTIDE SEQUENCE [LARGE SCALE GENOMIC DNA]</scope>
    <source>
        <strain evidence="3 4">JCM 31581</strain>
    </source>
</reference>
<dbReference type="Gene3D" id="3.60.15.10">
    <property type="entry name" value="Ribonuclease Z/Hydroxyacylglutathione hydrolase-like"/>
    <property type="match status" value="1"/>
</dbReference>